<dbReference type="Proteomes" id="UP000040841">
    <property type="component" value="Unassembled WGS sequence"/>
</dbReference>
<proteinExistence type="predicted"/>
<sequence length="159" mass="17666">MTTTTVVIPAPRPDKTAEPVIENTFFWPAVDPIKLRELLRLEGTVTAERLRFTIKSAIAEVNAELFEYRRDQMAAGFKTLAEVQAEQLDGESILLAEYQSAVCAITAALLAERYRGYDASARGDKRAEAIESTVDELWRDARISIRNIAGKSHSIIGLI</sequence>
<accession>A0AA36LSV1</accession>
<dbReference type="InterPro" id="IPR009225">
    <property type="entry name" value="Phage_head_completion_GpL"/>
</dbReference>
<gene>
    <name evidence="1" type="ORF">ERS008502_04267</name>
</gene>
<name>A0AA36LSV1_YERMO</name>
<organism evidence="1 2">
    <name type="scientific">Yersinia mollaretii</name>
    <dbReference type="NCBI Taxonomy" id="33060"/>
    <lineage>
        <taxon>Bacteria</taxon>
        <taxon>Pseudomonadati</taxon>
        <taxon>Pseudomonadota</taxon>
        <taxon>Gammaproteobacteria</taxon>
        <taxon>Enterobacterales</taxon>
        <taxon>Yersiniaceae</taxon>
        <taxon>Yersinia</taxon>
    </lineage>
</organism>
<reference evidence="1 2" key="1">
    <citation type="submission" date="2015-03" db="EMBL/GenBank/DDBJ databases">
        <authorList>
            <consortium name="Pathogen Informatics"/>
            <person name="Murphy D."/>
        </authorList>
    </citation>
    <scope>NUCLEOTIDE SEQUENCE [LARGE SCALE GENOMIC DNA]</scope>
    <source>
        <strain evidence="1 2">FE82747</strain>
    </source>
</reference>
<dbReference type="RefSeq" id="WP_049679450.1">
    <property type="nucleotide sequence ID" value="NZ_CABMMJ010000038.1"/>
</dbReference>
<evidence type="ECO:0000313" key="2">
    <source>
        <dbReference type="Proteomes" id="UP000040841"/>
    </source>
</evidence>
<comment type="caution">
    <text evidence="1">The sequence shown here is derived from an EMBL/GenBank/DDBJ whole genome shotgun (WGS) entry which is preliminary data.</text>
</comment>
<dbReference type="EMBL" id="CQBM01000038">
    <property type="protein sequence ID" value="CNI79314.1"/>
    <property type="molecule type" value="Genomic_DNA"/>
</dbReference>
<dbReference type="Pfam" id="PF05926">
    <property type="entry name" value="Phage_GPL"/>
    <property type="match status" value="1"/>
</dbReference>
<dbReference type="AlphaFoldDB" id="A0AA36LSV1"/>
<evidence type="ECO:0000313" key="1">
    <source>
        <dbReference type="EMBL" id="CNI79314.1"/>
    </source>
</evidence>
<protein>
    <submittedName>
        <fullName evidence="1">Phage head completion-stabilization protein</fullName>
    </submittedName>
</protein>